<keyword evidence="9" id="KW-0718">Serine biosynthesis</keyword>
<dbReference type="GO" id="GO:0006564">
    <property type="term" value="P:L-serine biosynthetic process"/>
    <property type="evidence" value="ECO:0007669"/>
    <property type="project" value="UniProtKB-KW"/>
</dbReference>
<comment type="caution">
    <text evidence="13">The sequence shown here is derived from an EMBL/GenBank/DDBJ whole genome shotgun (WGS) entry which is preliminary data.</text>
</comment>
<dbReference type="RefSeq" id="XP_031026377.1">
    <property type="nucleotide sequence ID" value="XM_031167778.1"/>
</dbReference>
<dbReference type="STRING" id="1806994.A0A507C8P1"/>
<dbReference type="HAMAP" id="MF_00160">
    <property type="entry name" value="SerC_aminotrans_5"/>
    <property type="match status" value="1"/>
</dbReference>
<evidence type="ECO:0000256" key="2">
    <source>
        <dbReference type="ARBA" id="ARBA00005099"/>
    </source>
</evidence>
<keyword evidence="14" id="KW-1185">Reference proteome</keyword>
<evidence type="ECO:0000256" key="3">
    <source>
        <dbReference type="ARBA" id="ARBA00006904"/>
    </source>
</evidence>
<comment type="catalytic activity">
    <reaction evidence="10">
        <text>4-(phosphooxy)-L-threonine + 2-oxoglutarate = (R)-3-hydroxy-2-oxo-4-phosphooxybutanoate + L-glutamate</text>
        <dbReference type="Rhea" id="RHEA:16573"/>
        <dbReference type="ChEBI" id="CHEBI:16810"/>
        <dbReference type="ChEBI" id="CHEBI:29985"/>
        <dbReference type="ChEBI" id="CHEBI:58452"/>
        <dbReference type="ChEBI" id="CHEBI:58538"/>
        <dbReference type="EC" id="2.6.1.52"/>
    </reaction>
</comment>
<evidence type="ECO:0000256" key="1">
    <source>
        <dbReference type="ARBA" id="ARBA00001933"/>
    </source>
</evidence>
<dbReference type="SUPFAM" id="SSF53383">
    <property type="entry name" value="PLP-dependent transferases"/>
    <property type="match status" value="1"/>
</dbReference>
<evidence type="ECO:0000256" key="6">
    <source>
        <dbReference type="ARBA" id="ARBA00022605"/>
    </source>
</evidence>
<dbReference type="InterPro" id="IPR015422">
    <property type="entry name" value="PyrdxlP-dep_Trfase_small"/>
</dbReference>
<dbReference type="EC" id="2.6.1.52" evidence="4"/>
<evidence type="ECO:0000256" key="9">
    <source>
        <dbReference type="ARBA" id="ARBA00023299"/>
    </source>
</evidence>
<dbReference type="NCBIfam" id="TIGR01364">
    <property type="entry name" value="serC_1"/>
    <property type="match status" value="1"/>
</dbReference>
<sequence>MTKRQQTFNFSAGPAVLPQPVLEIAQAELLDYGGSGMSVMELSHRSPEFEAINDKADADFRALWKIPANYRVLFMQGGATAQFSAMVYNLAKTGKADYLVTGAWGEKAVEEAKRLGLDVGVVFNTKATKHDGNLPPVDSWKFSDDASYIWYCANETIHGVELPETIVENFPPGIPVVCDMSSNALSKPVDVSKYAVIFAGAQKNIGPAGVVIVVIREDMLGTSYFPKSPCPIMLDYKTCADSKSLYNTPPTYSIYMVGLVLDYMVKQGGLATYNAANDIKSGKLYDAIDSSHGVFMCPVKPEYRSRMNIPFRVYGEDGKPSKDVEEEFLKGAEELGMVQLRGHRSVGGIRASLYNALPMAAVDGLVAYMKEFAAKRQH</sequence>
<keyword evidence="5" id="KW-0032">Aminotransferase</keyword>
<comment type="pathway">
    <text evidence="2">Amino-acid biosynthesis; L-serine biosynthesis; L-serine from 3-phospho-D-glycerate: step 2/3.</text>
</comment>
<dbReference type="UniPathway" id="UPA00135">
    <property type="reaction ID" value="UER00197"/>
</dbReference>
<dbReference type="OrthoDB" id="1703350at2759"/>
<evidence type="ECO:0000256" key="7">
    <source>
        <dbReference type="ARBA" id="ARBA00022679"/>
    </source>
</evidence>
<dbReference type="GeneID" id="42003075"/>
<evidence type="ECO:0000256" key="5">
    <source>
        <dbReference type="ARBA" id="ARBA00022576"/>
    </source>
</evidence>
<reference evidence="13 14" key="1">
    <citation type="journal article" date="2019" name="Sci. Rep.">
        <title>Comparative genomics of chytrid fungi reveal insights into the obligate biotrophic and pathogenic lifestyle of Synchytrium endobioticum.</title>
        <authorList>
            <person name="van de Vossenberg B.T.L.H."/>
            <person name="Warris S."/>
            <person name="Nguyen H.D.T."/>
            <person name="van Gent-Pelzer M.P.E."/>
            <person name="Joly D.L."/>
            <person name="van de Geest H.C."/>
            <person name="Bonants P.J.M."/>
            <person name="Smith D.S."/>
            <person name="Levesque C.A."/>
            <person name="van der Lee T.A.J."/>
        </authorList>
    </citation>
    <scope>NUCLEOTIDE SEQUENCE [LARGE SCALE GENOMIC DNA]</scope>
    <source>
        <strain evidence="13 14">JEL517</strain>
    </source>
</reference>
<keyword evidence="6" id="KW-0028">Amino-acid biosynthesis</keyword>
<evidence type="ECO:0000256" key="10">
    <source>
        <dbReference type="ARBA" id="ARBA00047630"/>
    </source>
</evidence>
<dbReference type="PANTHER" id="PTHR43247:SF1">
    <property type="entry name" value="PHOSPHOSERINE AMINOTRANSFERASE"/>
    <property type="match status" value="1"/>
</dbReference>
<dbReference type="EMBL" id="QEAO01000006">
    <property type="protein sequence ID" value="TPX35992.1"/>
    <property type="molecule type" value="Genomic_DNA"/>
</dbReference>
<gene>
    <name evidence="13" type="primary">SER1</name>
    <name evidence="13" type="ORF">SmJEL517_g01850</name>
</gene>
<keyword evidence="7" id="KW-0808">Transferase</keyword>
<dbReference type="PANTHER" id="PTHR43247">
    <property type="entry name" value="PHOSPHOSERINE AMINOTRANSFERASE"/>
    <property type="match status" value="1"/>
</dbReference>
<evidence type="ECO:0000256" key="11">
    <source>
        <dbReference type="ARBA" id="ARBA00049007"/>
    </source>
</evidence>
<protein>
    <recommendedName>
        <fullName evidence="4">phosphoserine transaminase</fullName>
        <ecNumber evidence="4">2.6.1.52</ecNumber>
    </recommendedName>
</protein>
<dbReference type="Gene3D" id="3.40.640.10">
    <property type="entry name" value="Type I PLP-dependent aspartate aminotransferase-like (Major domain)"/>
    <property type="match status" value="1"/>
</dbReference>
<comment type="catalytic activity">
    <reaction evidence="11">
        <text>O-phospho-L-serine + 2-oxoglutarate = 3-phosphooxypyruvate + L-glutamate</text>
        <dbReference type="Rhea" id="RHEA:14329"/>
        <dbReference type="ChEBI" id="CHEBI:16810"/>
        <dbReference type="ChEBI" id="CHEBI:18110"/>
        <dbReference type="ChEBI" id="CHEBI:29985"/>
        <dbReference type="ChEBI" id="CHEBI:57524"/>
        <dbReference type="EC" id="2.6.1.52"/>
    </reaction>
</comment>
<evidence type="ECO:0000256" key="4">
    <source>
        <dbReference type="ARBA" id="ARBA00013030"/>
    </source>
</evidence>
<dbReference type="Pfam" id="PF00266">
    <property type="entry name" value="Aminotran_5"/>
    <property type="match status" value="1"/>
</dbReference>
<dbReference type="NCBIfam" id="NF003764">
    <property type="entry name" value="PRK05355.1"/>
    <property type="match status" value="1"/>
</dbReference>
<dbReference type="InterPro" id="IPR000192">
    <property type="entry name" value="Aminotrans_V_dom"/>
</dbReference>
<accession>A0A507C8P1</accession>
<dbReference type="Gene3D" id="3.90.1150.10">
    <property type="entry name" value="Aspartate Aminotransferase, domain 1"/>
    <property type="match status" value="1"/>
</dbReference>
<comment type="similarity">
    <text evidence="3">Belongs to the class-V pyridoxal-phosphate-dependent aminotransferase family. SerC subfamily.</text>
</comment>
<dbReference type="Proteomes" id="UP000319731">
    <property type="component" value="Unassembled WGS sequence"/>
</dbReference>
<evidence type="ECO:0000259" key="12">
    <source>
        <dbReference type="Pfam" id="PF00266"/>
    </source>
</evidence>
<dbReference type="PIRSF" id="PIRSF000525">
    <property type="entry name" value="SerC"/>
    <property type="match status" value="1"/>
</dbReference>
<comment type="cofactor">
    <cofactor evidence="1">
        <name>pyridoxal 5'-phosphate</name>
        <dbReference type="ChEBI" id="CHEBI:597326"/>
    </cofactor>
</comment>
<dbReference type="InterPro" id="IPR015421">
    <property type="entry name" value="PyrdxlP-dep_Trfase_major"/>
</dbReference>
<evidence type="ECO:0000313" key="13">
    <source>
        <dbReference type="EMBL" id="TPX35992.1"/>
    </source>
</evidence>
<keyword evidence="8" id="KW-0663">Pyridoxal phosphate</keyword>
<dbReference type="FunFam" id="3.90.1150.10:FF:000006">
    <property type="entry name" value="Phosphoserine aminotransferase"/>
    <property type="match status" value="1"/>
</dbReference>
<feature type="domain" description="Aminotransferase class V" evidence="12">
    <location>
        <begin position="8"/>
        <end position="363"/>
    </location>
</feature>
<name>A0A507C8P1_9FUNG</name>
<organism evidence="13 14">
    <name type="scientific">Synchytrium microbalum</name>
    <dbReference type="NCBI Taxonomy" id="1806994"/>
    <lineage>
        <taxon>Eukaryota</taxon>
        <taxon>Fungi</taxon>
        <taxon>Fungi incertae sedis</taxon>
        <taxon>Chytridiomycota</taxon>
        <taxon>Chytridiomycota incertae sedis</taxon>
        <taxon>Chytridiomycetes</taxon>
        <taxon>Synchytriales</taxon>
        <taxon>Synchytriaceae</taxon>
        <taxon>Synchytrium</taxon>
    </lineage>
</organism>
<dbReference type="InterPro" id="IPR022278">
    <property type="entry name" value="Pser_aminoTfrase"/>
</dbReference>
<dbReference type="GO" id="GO:0004648">
    <property type="term" value="F:O-phospho-L-serine:2-oxoglutarate aminotransferase activity"/>
    <property type="evidence" value="ECO:0007669"/>
    <property type="project" value="UniProtKB-EC"/>
</dbReference>
<dbReference type="GO" id="GO:0030170">
    <property type="term" value="F:pyridoxal phosphate binding"/>
    <property type="evidence" value="ECO:0007669"/>
    <property type="project" value="TreeGrafter"/>
</dbReference>
<dbReference type="AlphaFoldDB" id="A0A507C8P1"/>
<dbReference type="InterPro" id="IPR015424">
    <property type="entry name" value="PyrdxlP-dep_Trfase"/>
</dbReference>
<dbReference type="GO" id="GO:0005737">
    <property type="term" value="C:cytoplasm"/>
    <property type="evidence" value="ECO:0007669"/>
    <property type="project" value="TreeGrafter"/>
</dbReference>
<proteinExistence type="inferred from homology"/>
<evidence type="ECO:0000313" key="14">
    <source>
        <dbReference type="Proteomes" id="UP000319731"/>
    </source>
</evidence>
<dbReference type="FunFam" id="3.40.640.10:FF:000010">
    <property type="entry name" value="Phosphoserine aminotransferase"/>
    <property type="match status" value="1"/>
</dbReference>
<evidence type="ECO:0000256" key="8">
    <source>
        <dbReference type="ARBA" id="ARBA00022898"/>
    </source>
</evidence>